<evidence type="ECO:0000256" key="1">
    <source>
        <dbReference type="ARBA" id="ARBA00004429"/>
    </source>
</evidence>
<dbReference type="GO" id="GO:0055085">
    <property type="term" value="P:transmembrane transport"/>
    <property type="evidence" value="ECO:0007669"/>
    <property type="project" value="InterPro"/>
</dbReference>
<evidence type="ECO:0000256" key="7">
    <source>
        <dbReference type="ARBA" id="ARBA00023136"/>
    </source>
</evidence>
<reference evidence="10 11" key="1">
    <citation type="journal article" date="2014" name="Genome Biol. Evol.">
        <title>Genome degeneration and adaptation in a nascent stage of symbiosis.</title>
        <authorList>
            <person name="Oakeson K.F."/>
            <person name="Gil R."/>
            <person name="Clayton A.L."/>
            <person name="Dunn D.M."/>
            <person name="von Niederhausern A.C."/>
            <person name="Hamil C."/>
            <person name="Aoyagi A."/>
            <person name="Duval B."/>
            <person name="Baca A."/>
            <person name="Silva F.J."/>
            <person name="Vallier A."/>
            <person name="Jackson D.G."/>
            <person name="Latorre A."/>
            <person name="Weiss R.B."/>
            <person name="Heddi A."/>
            <person name="Moya A."/>
            <person name="Dale C."/>
        </authorList>
    </citation>
    <scope>NUCLEOTIDE SEQUENCE [LARGE SCALE GENOMIC DNA]</scope>
    <source>
        <strain evidence="10 11">HS1</strain>
    </source>
</reference>
<dbReference type="PANTHER" id="PTHR43227">
    <property type="entry name" value="BLL4140 PROTEIN"/>
    <property type="match status" value="1"/>
</dbReference>
<dbReference type="PROSITE" id="PS50928">
    <property type="entry name" value="ABC_TM1"/>
    <property type="match status" value="1"/>
</dbReference>
<evidence type="ECO:0000313" key="11">
    <source>
        <dbReference type="Proteomes" id="UP000019028"/>
    </source>
</evidence>
<keyword evidence="4" id="KW-0997">Cell inner membrane</keyword>
<evidence type="ECO:0000256" key="4">
    <source>
        <dbReference type="ARBA" id="ARBA00022519"/>
    </source>
</evidence>
<evidence type="ECO:0000256" key="3">
    <source>
        <dbReference type="ARBA" id="ARBA00022475"/>
    </source>
</evidence>
<protein>
    <submittedName>
        <fullName evidence="10">Binding-protein-dependent transport systems inner membrane component</fullName>
    </submittedName>
</protein>
<evidence type="ECO:0000259" key="9">
    <source>
        <dbReference type="PROSITE" id="PS50928"/>
    </source>
</evidence>
<keyword evidence="6 8" id="KW-1133">Transmembrane helix</keyword>
<feature type="transmembrane region" description="Helical" evidence="8">
    <location>
        <begin position="7"/>
        <end position="26"/>
    </location>
</feature>
<evidence type="ECO:0000313" key="10">
    <source>
        <dbReference type="EMBL" id="AHF77291.1"/>
    </source>
</evidence>
<dbReference type="AlphaFoldDB" id="W0HTW3"/>
<comment type="subcellular location">
    <subcellularLocation>
        <location evidence="1">Cell inner membrane</location>
        <topology evidence="1">Multi-pass membrane protein</topology>
    </subcellularLocation>
    <subcellularLocation>
        <location evidence="8">Cell membrane</location>
        <topology evidence="8">Multi-pass membrane protein</topology>
    </subcellularLocation>
</comment>
<evidence type="ECO:0000256" key="8">
    <source>
        <dbReference type="RuleBase" id="RU363032"/>
    </source>
</evidence>
<keyword evidence="2 8" id="KW-0813">Transport</keyword>
<feature type="transmembrane region" description="Helical" evidence="8">
    <location>
        <begin position="197"/>
        <end position="222"/>
    </location>
</feature>
<dbReference type="PATRIC" id="fig|1239307.3.peg.2488"/>
<dbReference type="InterPro" id="IPR000515">
    <property type="entry name" value="MetI-like"/>
</dbReference>
<name>W0HTW3_9GAMM</name>
<evidence type="ECO:0000256" key="5">
    <source>
        <dbReference type="ARBA" id="ARBA00022692"/>
    </source>
</evidence>
<dbReference type="CDD" id="cd06261">
    <property type="entry name" value="TM_PBP2"/>
    <property type="match status" value="1"/>
</dbReference>
<feature type="transmembrane region" description="Helical" evidence="8">
    <location>
        <begin position="69"/>
        <end position="91"/>
    </location>
</feature>
<dbReference type="RefSeq" id="WP_025422425.1">
    <property type="nucleotide sequence ID" value="NZ_CP006569.1"/>
</dbReference>
<dbReference type="EMBL" id="CP006569">
    <property type="protein sequence ID" value="AHF77291.1"/>
    <property type="molecule type" value="Genomic_DNA"/>
</dbReference>
<feature type="transmembrane region" description="Helical" evidence="8">
    <location>
        <begin position="262"/>
        <end position="282"/>
    </location>
</feature>
<feature type="transmembrane region" description="Helical" evidence="8">
    <location>
        <begin position="103"/>
        <end position="130"/>
    </location>
</feature>
<keyword evidence="11" id="KW-1185">Reference proteome</keyword>
<dbReference type="Gene3D" id="1.10.3720.10">
    <property type="entry name" value="MetI-like"/>
    <property type="match status" value="1"/>
</dbReference>
<keyword evidence="3" id="KW-1003">Cell membrane</keyword>
<dbReference type="InterPro" id="IPR050809">
    <property type="entry name" value="UgpAE/MalFG_permease"/>
</dbReference>
<dbReference type="PANTHER" id="PTHR43227:SF11">
    <property type="entry name" value="BLL4140 PROTEIN"/>
    <property type="match status" value="1"/>
</dbReference>
<keyword evidence="5 8" id="KW-0812">Transmembrane</keyword>
<organism evidence="10 11">
    <name type="scientific">Sodalis praecaptivus</name>
    <dbReference type="NCBI Taxonomy" id="1239307"/>
    <lineage>
        <taxon>Bacteria</taxon>
        <taxon>Pseudomonadati</taxon>
        <taxon>Pseudomonadota</taxon>
        <taxon>Gammaproteobacteria</taxon>
        <taxon>Enterobacterales</taxon>
        <taxon>Bruguierivoracaceae</taxon>
        <taxon>Sodalis</taxon>
    </lineage>
</organism>
<evidence type="ECO:0000256" key="2">
    <source>
        <dbReference type="ARBA" id="ARBA00022448"/>
    </source>
</evidence>
<dbReference type="HOGENOM" id="CLU_016047_0_2_6"/>
<feature type="domain" description="ABC transmembrane type-1" evidence="9">
    <location>
        <begin position="65"/>
        <end position="278"/>
    </location>
</feature>
<dbReference type="Pfam" id="PF00528">
    <property type="entry name" value="BPD_transp_1"/>
    <property type="match status" value="1"/>
</dbReference>
<accession>W0HTW3</accession>
<feature type="transmembrane region" description="Helical" evidence="8">
    <location>
        <begin position="150"/>
        <end position="176"/>
    </location>
</feature>
<comment type="similarity">
    <text evidence="8">Belongs to the binding-protein-dependent transport system permease family.</text>
</comment>
<dbReference type="KEGG" id="sod:Sant_2246"/>
<dbReference type="OrthoDB" id="8417460at2"/>
<dbReference type="InterPro" id="IPR035906">
    <property type="entry name" value="MetI-like_sf"/>
</dbReference>
<dbReference type="GO" id="GO:0005886">
    <property type="term" value="C:plasma membrane"/>
    <property type="evidence" value="ECO:0007669"/>
    <property type="project" value="UniProtKB-SubCell"/>
</dbReference>
<dbReference type="SUPFAM" id="SSF161098">
    <property type="entry name" value="MetI-like"/>
    <property type="match status" value="1"/>
</dbReference>
<dbReference type="Proteomes" id="UP000019028">
    <property type="component" value="Chromosome"/>
</dbReference>
<gene>
    <name evidence="10" type="ORF">Sant_2246</name>
</gene>
<evidence type="ECO:0000256" key="6">
    <source>
        <dbReference type="ARBA" id="ARBA00022989"/>
    </source>
</evidence>
<proteinExistence type="inferred from homology"/>
<keyword evidence="7 8" id="KW-0472">Membrane</keyword>
<sequence>MKKHCLPWLILSPSLVFLLLFTYFPLLRSVYDSLFDSRMAVNDPPFVGMDNFIRLLQDSVFWRALGNNIVYILLTVVPGVVLALLLAVALWENHRVNRWLRTAFFFPMIVPMVSAAALWLFIFMPGLGLLDHALSMFFGPLNTNYLGRSNSALLALSLIGVWKFAGYYMLFFLAGLQGIPASTREAAIMEGASPSQVFFGVTLPLLRPTLSFVVTTALIYAITQIDHVAVMTRGGPDNATTVLLYYIQNLAWDTHDLGKASAATFITLLGLFAFSLFNLKLLEKGAHYER</sequence>